<accession>A0A369WKZ2</accession>
<dbReference type="SUPFAM" id="SSF53383">
    <property type="entry name" value="PLP-dependent transferases"/>
    <property type="match status" value="1"/>
</dbReference>
<dbReference type="AlphaFoldDB" id="A0A369WKZ2"/>
<comment type="cofactor">
    <cofactor evidence="1">
        <name>pyridoxal 5'-phosphate</name>
        <dbReference type="ChEBI" id="CHEBI:597326"/>
    </cofactor>
</comment>
<organism evidence="6 7">
    <name type="scientific">Motiliproteus coralliicola</name>
    <dbReference type="NCBI Taxonomy" id="2283196"/>
    <lineage>
        <taxon>Bacteria</taxon>
        <taxon>Pseudomonadati</taxon>
        <taxon>Pseudomonadota</taxon>
        <taxon>Gammaproteobacteria</taxon>
        <taxon>Oceanospirillales</taxon>
        <taxon>Oceanospirillaceae</taxon>
        <taxon>Motiliproteus</taxon>
    </lineage>
</organism>
<dbReference type="InterPro" id="IPR015424">
    <property type="entry name" value="PyrdxlP-dep_Trfase"/>
</dbReference>
<evidence type="ECO:0000256" key="4">
    <source>
        <dbReference type="ARBA" id="ARBA00022898"/>
    </source>
</evidence>
<feature type="domain" description="Aminotransferase class I/classII large" evidence="5">
    <location>
        <begin position="69"/>
        <end position="406"/>
    </location>
</feature>
<evidence type="ECO:0000313" key="7">
    <source>
        <dbReference type="Proteomes" id="UP000253769"/>
    </source>
</evidence>
<evidence type="ECO:0000256" key="2">
    <source>
        <dbReference type="ARBA" id="ARBA00022576"/>
    </source>
</evidence>
<keyword evidence="4" id="KW-0663">Pyridoxal phosphate</keyword>
<keyword evidence="6" id="KW-0670">Pyruvate</keyword>
<dbReference type="CDD" id="cd00609">
    <property type="entry name" value="AAT_like"/>
    <property type="match status" value="1"/>
</dbReference>
<keyword evidence="7" id="KW-1185">Reference proteome</keyword>
<sequence length="418" mass="46746">MKLSAFGTKFTTESGILSLMDDLGNALAGDQEMIMMGGGNPSHIPEVQQLMRERTLCILDNPKEFQHLIGVYDPPQGEVEFLDNLARLLKRELGWNVTARNIALSNGSQSGFFMLFNMFAGEYDDGSVKQIQLPLAPEYIGYADAGLSRDFFKAGHPKIDLLGDHLFKYRVDFSEIEIDQNTGAICVSRPTNPTGNVLTDDEMQQLDALAKQHQIPLMIDGAYGTPFPNLIFTEAKPLWNDNVIACMSLSKLGLPSARTGIIVANEEVIRAVSGVNAIMNLSTGSFGPVMTQEMVRTGEIIKISNELVKPYYQERSQLAVKEFQRALGDLPYYIHKPEGAMFLWLWFKDLPISSLELYQRLKERGVLVVSGHYFFPGIPDEWQHKHECIRVTYSQEADKVKRGIEIIGEEVAKAYAQG</sequence>
<dbReference type="GO" id="GO:1901605">
    <property type="term" value="P:alpha-amino acid metabolic process"/>
    <property type="evidence" value="ECO:0007669"/>
    <property type="project" value="TreeGrafter"/>
</dbReference>
<proteinExistence type="predicted"/>
<evidence type="ECO:0000259" key="5">
    <source>
        <dbReference type="Pfam" id="PF00155"/>
    </source>
</evidence>
<reference evidence="6 7" key="1">
    <citation type="submission" date="2018-07" db="EMBL/GenBank/DDBJ databases">
        <title>Motiliproteus coralliicola sp. nov., a bacterium isolated from Coral.</title>
        <authorList>
            <person name="Wang G."/>
        </authorList>
    </citation>
    <scope>NUCLEOTIDE SEQUENCE [LARGE SCALE GENOMIC DNA]</scope>
    <source>
        <strain evidence="6 7">C34</strain>
    </source>
</reference>
<dbReference type="InterPro" id="IPR015421">
    <property type="entry name" value="PyrdxlP-dep_Trfase_major"/>
</dbReference>
<dbReference type="OrthoDB" id="9802328at2"/>
<dbReference type="PANTHER" id="PTHR42790">
    <property type="entry name" value="AMINOTRANSFERASE"/>
    <property type="match status" value="1"/>
</dbReference>
<dbReference type="GO" id="GO:0009042">
    <property type="term" value="F:valine-pyruvate transaminase activity"/>
    <property type="evidence" value="ECO:0007669"/>
    <property type="project" value="UniProtKB-EC"/>
</dbReference>
<comment type="caution">
    <text evidence="6">The sequence shown here is derived from an EMBL/GenBank/DDBJ whole genome shotgun (WGS) entry which is preliminary data.</text>
</comment>
<dbReference type="GO" id="GO:0030170">
    <property type="term" value="F:pyridoxal phosphate binding"/>
    <property type="evidence" value="ECO:0007669"/>
    <property type="project" value="InterPro"/>
</dbReference>
<keyword evidence="2 6" id="KW-0032">Aminotransferase</keyword>
<dbReference type="InterPro" id="IPR004839">
    <property type="entry name" value="Aminotransferase_I/II_large"/>
</dbReference>
<dbReference type="Gene3D" id="3.40.640.10">
    <property type="entry name" value="Type I PLP-dependent aspartate aminotransferase-like (Major domain)"/>
    <property type="match status" value="1"/>
</dbReference>
<dbReference type="NCBIfam" id="NF006967">
    <property type="entry name" value="PRK09440.1-5"/>
    <property type="match status" value="1"/>
</dbReference>
<dbReference type="EMBL" id="QQOH01000002">
    <property type="protein sequence ID" value="RDE22372.1"/>
    <property type="molecule type" value="Genomic_DNA"/>
</dbReference>
<dbReference type="RefSeq" id="WP_114694998.1">
    <property type="nucleotide sequence ID" value="NZ_QQOH01000002.1"/>
</dbReference>
<dbReference type="Pfam" id="PF00155">
    <property type="entry name" value="Aminotran_1_2"/>
    <property type="match status" value="1"/>
</dbReference>
<dbReference type="InterPro" id="IPR050859">
    <property type="entry name" value="Class-I_PLP-dep_aminotransf"/>
</dbReference>
<keyword evidence="3 6" id="KW-0808">Transferase</keyword>
<evidence type="ECO:0000256" key="3">
    <source>
        <dbReference type="ARBA" id="ARBA00022679"/>
    </source>
</evidence>
<dbReference type="NCBIfam" id="NF006964">
    <property type="entry name" value="PRK09440.1-2"/>
    <property type="match status" value="1"/>
</dbReference>
<dbReference type="Proteomes" id="UP000253769">
    <property type="component" value="Unassembled WGS sequence"/>
</dbReference>
<evidence type="ECO:0000256" key="1">
    <source>
        <dbReference type="ARBA" id="ARBA00001933"/>
    </source>
</evidence>
<dbReference type="EC" id="2.6.1.66" evidence="6"/>
<evidence type="ECO:0000313" key="6">
    <source>
        <dbReference type="EMBL" id="RDE22372.1"/>
    </source>
</evidence>
<dbReference type="PANTHER" id="PTHR42790:SF4">
    <property type="entry name" value="VALINE--PYRUVATE AMINOTRANSFERASE"/>
    <property type="match status" value="1"/>
</dbReference>
<protein>
    <submittedName>
        <fullName evidence="6">Valine--pyruvate transaminase</fullName>
        <ecNumber evidence="6">2.6.1.66</ecNumber>
    </submittedName>
</protein>
<name>A0A369WKZ2_9GAMM</name>
<gene>
    <name evidence="6" type="ORF">DV711_07110</name>
</gene>
<dbReference type="GO" id="GO:0005829">
    <property type="term" value="C:cytosol"/>
    <property type="evidence" value="ECO:0007669"/>
    <property type="project" value="TreeGrafter"/>
</dbReference>